<reference evidence="1" key="1">
    <citation type="journal article" date="2019" name="bioRxiv">
        <title>The Genome of the Zebra Mussel, Dreissena polymorpha: A Resource for Invasive Species Research.</title>
        <authorList>
            <person name="McCartney M.A."/>
            <person name="Auch B."/>
            <person name="Kono T."/>
            <person name="Mallez S."/>
            <person name="Zhang Y."/>
            <person name="Obille A."/>
            <person name="Becker A."/>
            <person name="Abrahante J.E."/>
            <person name="Garbe J."/>
            <person name="Badalamenti J.P."/>
            <person name="Herman A."/>
            <person name="Mangelson H."/>
            <person name="Liachko I."/>
            <person name="Sullivan S."/>
            <person name="Sone E.D."/>
            <person name="Koren S."/>
            <person name="Silverstein K.A.T."/>
            <person name="Beckman K.B."/>
            <person name="Gohl D.M."/>
        </authorList>
    </citation>
    <scope>NUCLEOTIDE SEQUENCE</scope>
    <source>
        <strain evidence="1">Duluth1</strain>
        <tissue evidence="1">Whole animal</tissue>
    </source>
</reference>
<evidence type="ECO:0000313" key="1">
    <source>
        <dbReference type="EMBL" id="KAH3849072.1"/>
    </source>
</evidence>
<sequence>MPDEACPLLTGQVLYHPLTGLLASVYQLIYHYHPLLQVFPTNRAVIVIDSRQNNVSAFYACMQIGPCGS</sequence>
<protein>
    <submittedName>
        <fullName evidence="1">Uncharacterized protein</fullName>
    </submittedName>
</protein>
<dbReference type="AlphaFoldDB" id="A0A9D4L1M8"/>
<name>A0A9D4L1M8_DREPO</name>
<proteinExistence type="predicted"/>
<gene>
    <name evidence="1" type="ORF">DPMN_091461</name>
</gene>
<accession>A0A9D4L1M8</accession>
<comment type="caution">
    <text evidence="1">The sequence shown here is derived from an EMBL/GenBank/DDBJ whole genome shotgun (WGS) entry which is preliminary data.</text>
</comment>
<dbReference type="EMBL" id="JAIWYP010000003">
    <property type="protein sequence ID" value="KAH3849072.1"/>
    <property type="molecule type" value="Genomic_DNA"/>
</dbReference>
<organism evidence="1 2">
    <name type="scientific">Dreissena polymorpha</name>
    <name type="common">Zebra mussel</name>
    <name type="synonym">Mytilus polymorpha</name>
    <dbReference type="NCBI Taxonomy" id="45954"/>
    <lineage>
        <taxon>Eukaryota</taxon>
        <taxon>Metazoa</taxon>
        <taxon>Spiralia</taxon>
        <taxon>Lophotrochozoa</taxon>
        <taxon>Mollusca</taxon>
        <taxon>Bivalvia</taxon>
        <taxon>Autobranchia</taxon>
        <taxon>Heteroconchia</taxon>
        <taxon>Euheterodonta</taxon>
        <taxon>Imparidentia</taxon>
        <taxon>Neoheterodontei</taxon>
        <taxon>Myida</taxon>
        <taxon>Dreissenoidea</taxon>
        <taxon>Dreissenidae</taxon>
        <taxon>Dreissena</taxon>
    </lineage>
</organism>
<reference evidence="1" key="2">
    <citation type="submission" date="2020-11" db="EMBL/GenBank/DDBJ databases">
        <authorList>
            <person name="McCartney M.A."/>
            <person name="Auch B."/>
            <person name="Kono T."/>
            <person name="Mallez S."/>
            <person name="Becker A."/>
            <person name="Gohl D.M."/>
            <person name="Silverstein K.A.T."/>
            <person name="Koren S."/>
            <person name="Bechman K.B."/>
            <person name="Herman A."/>
            <person name="Abrahante J.E."/>
            <person name="Garbe J."/>
        </authorList>
    </citation>
    <scope>NUCLEOTIDE SEQUENCE</scope>
    <source>
        <strain evidence="1">Duluth1</strain>
        <tissue evidence="1">Whole animal</tissue>
    </source>
</reference>
<keyword evidence="2" id="KW-1185">Reference proteome</keyword>
<dbReference type="Proteomes" id="UP000828390">
    <property type="component" value="Unassembled WGS sequence"/>
</dbReference>
<evidence type="ECO:0000313" key="2">
    <source>
        <dbReference type="Proteomes" id="UP000828390"/>
    </source>
</evidence>